<evidence type="ECO:0000313" key="2">
    <source>
        <dbReference type="Proteomes" id="UP000036277"/>
    </source>
</evidence>
<protein>
    <submittedName>
        <fullName evidence="1">Lectin</fullName>
    </submittedName>
</protein>
<reference evidence="1 2" key="1">
    <citation type="submission" date="2015-06" db="EMBL/GenBank/DDBJ databases">
        <title>Draft Whole-Genome Sequence of the Entomopathogenic Bacterium Xenorhabdus khoisanae.</title>
        <authorList>
            <person name="Naidoo S."/>
            <person name="Featherston J."/>
            <person name="Gray V.M."/>
        </authorList>
    </citation>
    <scope>NUCLEOTIDE SEQUENCE [LARGE SCALE GENOMIC DNA]</scope>
    <source>
        <strain evidence="1 2">MCB</strain>
    </source>
</reference>
<organism evidence="1 2">
    <name type="scientific">Xenorhabdus khoisanae</name>
    <dbReference type="NCBI Taxonomy" id="880157"/>
    <lineage>
        <taxon>Bacteria</taxon>
        <taxon>Pseudomonadati</taxon>
        <taxon>Pseudomonadota</taxon>
        <taxon>Gammaproteobacteria</taxon>
        <taxon>Enterobacterales</taxon>
        <taxon>Morganellaceae</taxon>
        <taxon>Xenorhabdus</taxon>
    </lineage>
</organism>
<gene>
    <name evidence="1" type="ORF">AB204_13440</name>
</gene>
<accession>A0A0J5IN28</accession>
<dbReference type="Gene3D" id="2.60.120.430">
    <property type="entry name" value="Galactose-binding lectin"/>
    <property type="match status" value="1"/>
</dbReference>
<dbReference type="InterPro" id="IPR012905">
    <property type="entry name" value="PA-IL"/>
</dbReference>
<name>A0A0J5IN28_9GAMM</name>
<dbReference type="RefSeq" id="WP_047963870.1">
    <property type="nucleotide sequence ID" value="NZ_CAWMBG010000088.1"/>
</dbReference>
<keyword evidence="2" id="KW-1185">Reference proteome</keyword>
<dbReference type="Proteomes" id="UP000036277">
    <property type="component" value="Unassembled WGS sequence"/>
</dbReference>
<dbReference type="SUPFAM" id="SSF49785">
    <property type="entry name" value="Galactose-binding domain-like"/>
    <property type="match status" value="1"/>
</dbReference>
<dbReference type="EMBL" id="LFCV01000088">
    <property type="protein sequence ID" value="KMJ44610.1"/>
    <property type="molecule type" value="Genomic_DNA"/>
</dbReference>
<dbReference type="OrthoDB" id="6444532at2"/>
<dbReference type="PATRIC" id="fig|880157.4.peg.2868"/>
<dbReference type="Pfam" id="PF07828">
    <property type="entry name" value="PA-IL"/>
    <property type="match status" value="1"/>
</dbReference>
<sequence>MYDWSGNVPAIAENGQATGLFLKAGDVISVIARGWVQYGGPGNPYTAPQGVADEPSNKAYSLVAKIGGKTYEIGNGVLHKTIPANGELVLLFNDYPGDFSDNTGEFHVDVKIESRYSPDYLVEIKPLD</sequence>
<comment type="caution">
    <text evidence="1">The sequence shown here is derived from an EMBL/GenBank/DDBJ whole genome shotgun (WGS) entry which is preliminary data.</text>
</comment>
<dbReference type="InterPro" id="IPR008979">
    <property type="entry name" value="Galactose-bd-like_sf"/>
</dbReference>
<dbReference type="AlphaFoldDB" id="A0A0J5IN28"/>
<proteinExistence type="predicted"/>
<evidence type="ECO:0000313" key="1">
    <source>
        <dbReference type="EMBL" id="KMJ44610.1"/>
    </source>
</evidence>